<comment type="caution">
    <text evidence="1">The sequence shown here is derived from an EMBL/GenBank/DDBJ whole genome shotgun (WGS) entry which is preliminary data.</text>
</comment>
<reference evidence="1 2" key="1">
    <citation type="journal article" date="2021" name="Hortic Res">
        <title>High-quality reference genome and annotation aids understanding of berry development for evergreen blueberry (Vaccinium darrowii).</title>
        <authorList>
            <person name="Yu J."/>
            <person name="Hulse-Kemp A.M."/>
            <person name="Babiker E."/>
            <person name="Staton M."/>
        </authorList>
    </citation>
    <scope>NUCLEOTIDE SEQUENCE [LARGE SCALE GENOMIC DNA]</scope>
    <source>
        <strain evidence="2">cv. NJ 8807/NJ 8810</strain>
        <tissue evidence="1">Young leaf</tissue>
    </source>
</reference>
<sequence length="170" mass="19454">MVLALLHESELILSDDLLELIVDKTFKEADAKDDGKIDEEEWKEYVLKNPSLINHLTLSYLNDLLQYEISDLDSLRRCRCHLPIFDTKFHHFHLPHPFISLIDPFHDYPASDRTFNFPFSLFGCKGPEILVMQCQSPLSLLVQFMKNLGISLAMSLANTIPGRGSQSGYT</sequence>
<dbReference type="EMBL" id="CM037160">
    <property type="protein sequence ID" value="KAH7839360.1"/>
    <property type="molecule type" value="Genomic_DNA"/>
</dbReference>
<organism evidence="1 2">
    <name type="scientific">Vaccinium darrowii</name>
    <dbReference type="NCBI Taxonomy" id="229202"/>
    <lineage>
        <taxon>Eukaryota</taxon>
        <taxon>Viridiplantae</taxon>
        <taxon>Streptophyta</taxon>
        <taxon>Embryophyta</taxon>
        <taxon>Tracheophyta</taxon>
        <taxon>Spermatophyta</taxon>
        <taxon>Magnoliopsida</taxon>
        <taxon>eudicotyledons</taxon>
        <taxon>Gunneridae</taxon>
        <taxon>Pentapetalae</taxon>
        <taxon>asterids</taxon>
        <taxon>Ericales</taxon>
        <taxon>Ericaceae</taxon>
        <taxon>Vaccinioideae</taxon>
        <taxon>Vaccinieae</taxon>
        <taxon>Vaccinium</taxon>
    </lineage>
</organism>
<gene>
    <name evidence="1" type="ORF">Vadar_003172</name>
</gene>
<keyword evidence="2" id="KW-1185">Reference proteome</keyword>
<proteinExistence type="predicted"/>
<accession>A0ACB7XF19</accession>
<protein>
    <submittedName>
        <fullName evidence="1">Uncharacterized protein</fullName>
    </submittedName>
</protein>
<evidence type="ECO:0000313" key="1">
    <source>
        <dbReference type="EMBL" id="KAH7839360.1"/>
    </source>
</evidence>
<name>A0ACB7XF19_9ERIC</name>
<evidence type="ECO:0000313" key="2">
    <source>
        <dbReference type="Proteomes" id="UP000828048"/>
    </source>
</evidence>
<dbReference type="Proteomes" id="UP000828048">
    <property type="component" value="Chromosome 10"/>
</dbReference>